<dbReference type="InterPro" id="IPR001279">
    <property type="entry name" value="Metallo-B-lactamas"/>
</dbReference>
<dbReference type="AlphaFoldDB" id="A0A7Z0D0S1"/>
<evidence type="ECO:0000313" key="2">
    <source>
        <dbReference type="EMBL" id="NYI65738.1"/>
    </source>
</evidence>
<evidence type="ECO:0000313" key="3">
    <source>
        <dbReference type="Proteomes" id="UP000539111"/>
    </source>
</evidence>
<proteinExistence type="predicted"/>
<comment type="caution">
    <text evidence="2">The sequence shown here is derived from an EMBL/GenBank/DDBJ whole genome shotgun (WGS) entry which is preliminary data.</text>
</comment>
<gene>
    <name evidence="2" type="ORF">BJY26_000044</name>
</gene>
<organism evidence="2 3">
    <name type="scientific">Spelaeicoccus albus</name>
    <dbReference type="NCBI Taxonomy" id="1280376"/>
    <lineage>
        <taxon>Bacteria</taxon>
        <taxon>Bacillati</taxon>
        <taxon>Actinomycetota</taxon>
        <taxon>Actinomycetes</taxon>
        <taxon>Micrococcales</taxon>
        <taxon>Brevibacteriaceae</taxon>
        <taxon>Spelaeicoccus</taxon>
    </lineage>
</organism>
<dbReference type="Proteomes" id="UP000539111">
    <property type="component" value="Unassembled WGS sequence"/>
</dbReference>
<dbReference type="Gene3D" id="1.10.10.10">
    <property type="entry name" value="Winged helix-like DNA-binding domain superfamily/Winged helix DNA-binding domain"/>
    <property type="match status" value="1"/>
</dbReference>
<evidence type="ECO:0000259" key="1">
    <source>
        <dbReference type="SMART" id="SM00849"/>
    </source>
</evidence>
<name>A0A7Z0D0S1_9MICO</name>
<dbReference type="InterPro" id="IPR050662">
    <property type="entry name" value="Sec-metab_biosynth-thioest"/>
</dbReference>
<dbReference type="PANTHER" id="PTHR23131">
    <property type="entry name" value="ENDORIBONUCLEASE LACTB2"/>
    <property type="match status" value="1"/>
</dbReference>
<dbReference type="PANTHER" id="PTHR23131:SF0">
    <property type="entry name" value="ENDORIBONUCLEASE LACTB2"/>
    <property type="match status" value="1"/>
</dbReference>
<dbReference type="Gene3D" id="3.60.15.10">
    <property type="entry name" value="Ribonuclease Z/Hydroxyacylglutathione hydrolase-like"/>
    <property type="match status" value="1"/>
</dbReference>
<dbReference type="CDD" id="cd16278">
    <property type="entry name" value="metallo-hydrolase-like_MBL-fold"/>
    <property type="match status" value="1"/>
</dbReference>
<dbReference type="Pfam" id="PF00753">
    <property type="entry name" value="Lactamase_B"/>
    <property type="match status" value="1"/>
</dbReference>
<dbReference type="InterPro" id="IPR036388">
    <property type="entry name" value="WH-like_DNA-bd_sf"/>
</dbReference>
<dbReference type="SUPFAM" id="SSF56281">
    <property type="entry name" value="Metallo-hydrolase/oxidoreductase"/>
    <property type="match status" value="1"/>
</dbReference>
<accession>A0A7Z0D0S1</accession>
<dbReference type="EMBL" id="JACBZP010000001">
    <property type="protein sequence ID" value="NYI65738.1"/>
    <property type="molecule type" value="Genomic_DNA"/>
</dbReference>
<feature type="domain" description="Metallo-beta-lactamase" evidence="1">
    <location>
        <begin position="23"/>
        <end position="191"/>
    </location>
</feature>
<keyword evidence="3" id="KW-1185">Reference proteome</keyword>
<dbReference type="RefSeq" id="WP_237248879.1">
    <property type="nucleotide sequence ID" value="NZ_JACBZP010000001.1"/>
</dbReference>
<reference evidence="2 3" key="1">
    <citation type="submission" date="2020-07" db="EMBL/GenBank/DDBJ databases">
        <title>Sequencing the genomes of 1000 actinobacteria strains.</title>
        <authorList>
            <person name="Klenk H.-P."/>
        </authorList>
    </citation>
    <scope>NUCLEOTIDE SEQUENCE [LARGE SCALE GENOMIC DNA]</scope>
    <source>
        <strain evidence="2 3">DSM 26341</strain>
    </source>
</reference>
<sequence length="263" mass="28973">MSKLPENVSHILAPNKSAMTLQGTNTWVIFSEDEKSAVLIDPGPAIDEHIDAFRKVVRDRGATLHSIILTHMHLDHSEALKTVSEWAPGVPVYAVSEQFRVNTNAVIDCDELRFGEGDGDWLRFLRTPGHTYDSLSVITPDGTLFTGDSVLGLGTTVVSYPDGSLGDYLASLSRLNALAHHLEVKVILPGHGPVIHEPMVALSNYLRHRNARLEQVRAALADGAKTPQDVYDIVYGDTDRNVHDAAIQSIKSQLEYLRRIHEA</sequence>
<protein>
    <submittedName>
        <fullName evidence="2">Glyoxylase-like metal-dependent hydrolase (Beta-lactamase superfamily II)</fullName>
    </submittedName>
</protein>
<dbReference type="SMART" id="SM00849">
    <property type="entry name" value="Lactamase_B"/>
    <property type="match status" value="1"/>
</dbReference>
<dbReference type="InterPro" id="IPR036866">
    <property type="entry name" value="RibonucZ/Hydroxyglut_hydro"/>
</dbReference>
<keyword evidence="2" id="KW-0378">Hydrolase</keyword>
<dbReference type="GO" id="GO:0016787">
    <property type="term" value="F:hydrolase activity"/>
    <property type="evidence" value="ECO:0007669"/>
    <property type="project" value="UniProtKB-KW"/>
</dbReference>